<evidence type="ECO:0000256" key="3">
    <source>
        <dbReference type="PROSITE-ProRule" id="PRU01331"/>
    </source>
</evidence>
<dbReference type="Proteomes" id="UP001382904">
    <property type="component" value="Unassembled WGS sequence"/>
</dbReference>
<evidence type="ECO:0000313" key="6">
    <source>
        <dbReference type="EMBL" id="MEJ8643866.1"/>
    </source>
</evidence>
<organism evidence="6 7">
    <name type="scientific">Streptomyces caledonius</name>
    <dbReference type="NCBI Taxonomy" id="3134107"/>
    <lineage>
        <taxon>Bacteria</taxon>
        <taxon>Bacillati</taxon>
        <taxon>Actinomycetota</taxon>
        <taxon>Actinomycetes</taxon>
        <taxon>Kitasatosporales</taxon>
        <taxon>Streptomycetaceae</taxon>
        <taxon>Streptomyces</taxon>
    </lineage>
</organism>
<proteinExistence type="inferred from homology"/>
<comment type="similarity">
    <text evidence="1 3 4">Belongs to the glutamine synthetase family.</text>
</comment>
<evidence type="ECO:0000313" key="7">
    <source>
        <dbReference type="Proteomes" id="UP001382904"/>
    </source>
</evidence>
<dbReference type="SUPFAM" id="SSF55931">
    <property type="entry name" value="Glutamine synthetase/guanido kinase"/>
    <property type="match status" value="1"/>
</dbReference>
<comment type="caution">
    <text evidence="6">The sequence shown here is derived from an EMBL/GenBank/DDBJ whole genome shotgun (WGS) entry which is preliminary data.</text>
</comment>
<reference evidence="6 7" key="1">
    <citation type="submission" date="2024-03" db="EMBL/GenBank/DDBJ databases">
        <title>Novel Streptomyces species of biotechnological and ecological value are a feature of Machair soil.</title>
        <authorList>
            <person name="Prole J.R."/>
            <person name="Goodfellow M."/>
            <person name="Allenby N."/>
            <person name="Ward A.C."/>
        </authorList>
    </citation>
    <scope>NUCLEOTIDE SEQUENCE [LARGE SCALE GENOMIC DNA]</scope>
    <source>
        <strain evidence="6 7">MS1.HAVA.3</strain>
    </source>
</reference>
<evidence type="ECO:0000259" key="5">
    <source>
        <dbReference type="PROSITE" id="PS51987"/>
    </source>
</evidence>
<evidence type="ECO:0000256" key="2">
    <source>
        <dbReference type="ARBA" id="ARBA00022598"/>
    </source>
</evidence>
<dbReference type="Gene3D" id="3.30.590.10">
    <property type="entry name" value="Glutamine synthetase/guanido kinase, catalytic domain"/>
    <property type="match status" value="1"/>
</dbReference>
<dbReference type="InterPro" id="IPR008146">
    <property type="entry name" value="Gln_synth_cat_dom"/>
</dbReference>
<evidence type="ECO:0000256" key="1">
    <source>
        <dbReference type="ARBA" id="ARBA00009897"/>
    </source>
</evidence>
<gene>
    <name evidence="6" type="ORF">WKI68_25850</name>
</gene>
<dbReference type="InterPro" id="IPR014746">
    <property type="entry name" value="Gln_synth/guanido_kin_cat_dom"/>
</dbReference>
<feature type="domain" description="GS catalytic" evidence="5">
    <location>
        <begin position="1"/>
        <end position="126"/>
    </location>
</feature>
<name>A0ABU8U8K5_9ACTN</name>
<evidence type="ECO:0000256" key="4">
    <source>
        <dbReference type="RuleBase" id="RU000384"/>
    </source>
</evidence>
<keyword evidence="7" id="KW-1185">Reference proteome</keyword>
<dbReference type="PROSITE" id="PS51987">
    <property type="entry name" value="GS_CATALYTIC"/>
    <property type="match status" value="1"/>
</dbReference>
<dbReference type="PANTHER" id="PTHR43785">
    <property type="entry name" value="GAMMA-GLUTAMYLPUTRESCINE SYNTHETASE"/>
    <property type="match status" value="1"/>
</dbReference>
<accession>A0ABU8U8K5</accession>
<dbReference type="EMBL" id="JBBKAM010000002">
    <property type="protein sequence ID" value="MEJ8643866.1"/>
    <property type="molecule type" value="Genomic_DNA"/>
</dbReference>
<sequence>MLGGPGEESTHLENRIGEPCANPYLYLAAQLAAGLDGIERGLQPGGLAQDPHADSAVPLPRDLAAAVAAAQDSALTRTLLGKHLHDCLVRLKRTELSRFEQWRATAPPTAPGDVTAWEHREYFGAY</sequence>
<keyword evidence="2" id="KW-0436">Ligase</keyword>
<protein>
    <recommendedName>
        <fullName evidence="5">GS catalytic domain-containing protein</fullName>
    </recommendedName>
</protein>
<dbReference type="Pfam" id="PF00120">
    <property type="entry name" value="Gln-synt_C"/>
    <property type="match status" value="1"/>
</dbReference>
<dbReference type="PANTHER" id="PTHR43785:SF12">
    <property type="entry name" value="TYPE-1 GLUTAMINE SYNTHETASE 2"/>
    <property type="match status" value="1"/>
</dbReference>